<dbReference type="InterPro" id="IPR000182">
    <property type="entry name" value="GNAT_dom"/>
</dbReference>
<feature type="domain" description="N-acetyltransferase" evidence="3">
    <location>
        <begin position="3"/>
        <end position="148"/>
    </location>
</feature>
<dbReference type="InterPro" id="IPR016181">
    <property type="entry name" value="Acyl_CoA_acyltransferase"/>
</dbReference>
<evidence type="ECO:0000313" key="5">
    <source>
        <dbReference type="Proteomes" id="UP000308530"/>
    </source>
</evidence>
<dbReference type="PANTHER" id="PTHR43800:SF1">
    <property type="entry name" value="PEPTIDYL-LYSINE N-ACETYLTRANSFERASE YJAB"/>
    <property type="match status" value="1"/>
</dbReference>
<dbReference type="Pfam" id="PF13673">
    <property type="entry name" value="Acetyltransf_10"/>
    <property type="match status" value="1"/>
</dbReference>
<dbReference type="PANTHER" id="PTHR43800">
    <property type="entry name" value="PEPTIDYL-LYSINE N-ACETYLTRANSFERASE YJAB"/>
    <property type="match status" value="1"/>
</dbReference>
<dbReference type="Gene3D" id="3.40.630.30">
    <property type="match status" value="1"/>
</dbReference>
<evidence type="ECO:0000259" key="3">
    <source>
        <dbReference type="PROSITE" id="PS51186"/>
    </source>
</evidence>
<keyword evidence="5" id="KW-1185">Reference proteome</keyword>
<evidence type="ECO:0000256" key="2">
    <source>
        <dbReference type="ARBA" id="ARBA00023315"/>
    </source>
</evidence>
<proteinExistence type="predicted"/>
<keyword evidence="1" id="KW-0808">Transferase</keyword>
<sequence>MLVQVRPYAPLTDLEPCLKIWRQASEVGHPFLSSEKLDADAIKVREIYMPNAEILVIEVGKKIAGFIALIGDFVGGLFVDPEAHRMGIGRRLVDAAKQSRAELTVDVYAQNENAISFYGAVGFREIGRKPTDDQGRPHPLIVMKLGEEGSAIA</sequence>
<evidence type="ECO:0000313" key="4">
    <source>
        <dbReference type="EMBL" id="QLF71583.1"/>
    </source>
</evidence>
<name>A0ABX6QSQ5_9HYPH</name>
<accession>A0ABX6QSQ5</accession>
<reference evidence="4 5" key="1">
    <citation type="submission" date="2020-06" db="EMBL/GenBank/DDBJ databases">
        <title>Genome sequence of Rhizobium sp strain ADMK78.</title>
        <authorList>
            <person name="Rahi P."/>
        </authorList>
    </citation>
    <scope>NUCLEOTIDE SEQUENCE [LARGE SCALE GENOMIC DNA]</scope>
    <source>
        <strain evidence="4 5">ADMK78</strain>
        <plasmid evidence="4 5">pPRADMK78_01</plasmid>
    </source>
</reference>
<dbReference type="Proteomes" id="UP000308530">
    <property type="component" value="Plasmid pPRADMK78_01"/>
</dbReference>
<organism evidence="4 5">
    <name type="scientific">Peteryoungia desertarenae</name>
    <dbReference type="NCBI Taxonomy" id="1813451"/>
    <lineage>
        <taxon>Bacteria</taxon>
        <taxon>Pseudomonadati</taxon>
        <taxon>Pseudomonadota</taxon>
        <taxon>Alphaproteobacteria</taxon>
        <taxon>Hyphomicrobiales</taxon>
        <taxon>Rhizobiaceae</taxon>
        <taxon>Peteryoungia</taxon>
    </lineage>
</organism>
<keyword evidence="4" id="KW-0614">Plasmid</keyword>
<dbReference type="SUPFAM" id="SSF55729">
    <property type="entry name" value="Acyl-CoA N-acyltransferases (Nat)"/>
    <property type="match status" value="1"/>
</dbReference>
<dbReference type="PROSITE" id="PS51186">
    <property type="entry name" value="GNAT"/>
    <property type="match status" value="1"/>
</dbReference>
<dbReference type="RefSeq" id="WP_138287433.1">
    <property type="nucleotide sequence ID" value="NZ_CP058351.1"/>
</dbReference>
<dbReference type="EMBL" id="CP058351">
    <property type="protein sequence ID" value="QLF71583.1"/>
    <property type="molecule type" value="Genomic_DNA"/>
</dbReference>
<dbReference type="CDD" id="cd04301">
    <property type="entry name" value="NAT_SF"/>
    <property type="match status" value="1"/>
</dbReference>
<protein>
    <submittedName>
        <fullName evidence="4">GNAT family N-acetyltransferase</fullName>
    </submittedName>
</protein>
<gene>
    <name evidence="4" type="ORF">FE840_018175</name>
</gene>
<evidence type="ECO:0000256" key="1">
    <source>
        <dbReference type="ARBA" id="ARBA00022679"/>
    </source>
</evidence>
<geneLocation type="plasmid" evidence="4 5">
    <name>pPRADMK78_01</name>
</geneLocation>
<keyword evidence="2" id="KW-0012">Acyltransferase</keyword>